<reference evidence="2" key="1">
    <citation type="journal article" date="2019" name="Int. J. Syst. Evol. Microbiol.">
        <title>The Global Catalogue of Microorganisms (GCM) 10K type strain sequencing project: providing services to taxonomists for standard genome sequencing and annotation.</title>
        <authorList>
            <consortium name="The Broad Institute Genomics Platform"/>
            <consortium name="The Broad Institute Genome Sequencing Center for Infectious Disease"/>
            <person name="Wu L."/>
            <person name="Ma J."/>
        </authorList>
    </citation>
    <scope>NUCLEOTIDE SEQUENCE [LARGE SCALE GENOMIC DNA]</scope>
    <source>
        <strain evidence="2">CCUG 54950</strain>
    </source>
</reference>
<dbReference type="Proteomes" id="UP001597233">
    <property type="component" value="Unassembled WGS sequence"/>
</dbReference>
<protein>
    <submittedName>
        <fullName evidence="1">Uncharacterized protein</fullName>
    </submittedName>
</protein>
<comment type="caution">
    <text evidence="1">The sequence shown here is derived from an EMBL/GenBank/DDBJ whole genome shotgun (WGS) entry which is preliminary data.</text>
</comment>
<dbReference type="EMBL" id="JBHUEH010000010">
    <property type="protein sequence ID" value="MFD1884851.1"/>
    <property type="molecule type" value="Genomic_DNA"/>
</dbReference>
<dbReference type="RefSeq" id="WP_347324493.1">
    <property type="nucleotide sequence ID" value="NZ_JBCGUH010000003.1"/>
</dbReference>
<evidence type="ECO:0000313" key="2">
    <source>
        <dbReference type="Proteomes" id="UP001597233"/>
    </source>
</evidence>
<accession>A0ABW4RFC1</accession>
<name>A0ABW4RFC1_9BACL</name>
<organism evidence="1 2">
    <name type="scientific">Paenibacillus wenxiniae</name>
    <dbReference type="NCBI Taxonomy" id="1636843"/>
    <lineage>
        <taxon>Bacteria</taxon>
        <taxon>Bacillati</taxon>
        <taxon>Bacillota</taxon>
        <taxon>Bacilli</taxon>
        <taxon>Bacillales</taxon>
        <taxon>Paenibacillaceae</taxon>
        <taxon>Paenibacillus</taxon>
    </lineage>
</organism>
<keyword evidence="2" id="KW-1185">Reference proteome</keyword>
<gene>
    <name evidence="1" type="ORF">ACFSC9_04870</name>
</gene>
<proteinExistence type="predicted"/>
<sequence length="126" mass="14329">MKPVSQEIQDLSIASLQSTYNKLVHAYQTTVARGSSITLIEKRLHAVKIGLDSVKQIWREEQFDYDQANIRMSKKVLESILPSSEQQLIKARAGSPQKTLNERRFTALQLAIESLAERLNEDDCID</sequence>
<evidence type="ECO:0000313" key="1">
    <source>
        <dbReference type="EMBL" id="MFD1884851.1"/>
    </source>
</evidence>